<reference evidence="1" key="2">
    <citation type="journal article" date="2021" name="PeerJ">
        <title>Extensive microbial diversity within the chicken gut microbiome revealed by metagenomics and culture.</title>
        <authorList>
            <person name="Gilroy R."/>
            <person name="Ravi A."/>
            <person name="Getino M."/>
            <person name="Pursley I."/>
            <person name="Horton D.L."/>
            <person name="Alikhan N.F."/>
            <person name="Baker D."/>
            <person name="Gharbi K."/>
            <person name="Hall N."/>
            <person name="Watson M."/>
            <person name="Adriaenssens E.M."/>
            <person name="Foster-Nyarko E."/>
            <person name="Jarju S."/>
            <person name="Secka A."/>
            <person name="Antonio M."/>
            <person name="Oren A."/>
            <person name="Chaudhuri R.R."/>
            <person name="La Ragione R."/>
            <person name="Hildebrand F."/>
            <person name="Pallen M.J."/>
        </authorList>
    </citation>
    <scope>NUCLEOTIDE SEQUENCE</scope>
    <source>
        <strain evidence="1">13766</strain>
    </source>
</reference>
<protein>
    <submittedName>
        <fullName evidence="1">Uncharacterized protein</fullName>
    </submittedName>
</protein>
<proteinExistence type="predicted"/>
<gene>
    <name evidence="1" type="ORF">IAA84_03525</name>
</gene>
<comment type="caution">
    <text evidence="1">The sequence shown here is derived from an EMBL/GenBank/DDBJ whole genome shotgun (WGS) entry which is preliminary data.</text>
</comment>
<dbReference type="EMBL" id="DVJN01000068">
    <property type="protein sequence ID" value="HIS92067.1"/>
    <property type="molecule type" value="Genomic_DNA"/>
</dbReference>
<dbReference type="AlphaFoldDB" id="A0A9D1K5X7"/>
<sequence>MSERRWTKRVLSGIVILLALYMALVFVLDPVMQYHAPWFGLKPQNGTSRYNNYGIARHMEFDSVILGASTFRYAKTSDYNALYDANAARIVFIAGYYREQSDWLRFAYEKKGTLKNVFWALDAQGILMGKDDYHYDGIPTYLYDDNLLNDVNYWFNKDMFPWMLRMVLNHTPLDFDSSDFRDPTGVEAIRAVYQRPETAAEPLPLDEAFVETVTGNVQQNIVEIVEAHPETQFTFVFPPVDMFYWDGVIRRGELDRVLEAERIIFEALAPYENVRVFSFFDDAEIAMDFDLYSDTVHFVPEIASEIFAITAEGEYQLTLENVDARIEAQRAMIEGYDYAALFAQEEEEE</sequence>
<organism evidence="1 2">
    <name type="scientific">Candidatus Alectryocaccomicrobium excrementavium</name>
    <dbReference type="NCBI Taxonomy" id="2840668"/>
    <lineage>
        <taxon>Bacteria</taxon>
        <taxon>Bacillati</taxon>
        <taxon>Bacillota</taxon>
        <taxon>Clostridia</taxon>
        <taxon>Candidatus Alectryocaccomicrobium</taxon>
    </lineage>
</organism>
<reference evidence="1" key="1">
    <citation type="submission" date="2020-10" db="EMBL/GenBank/DDBJ databases">
        <authorList>
            <person name="Gilroy R."/>
        </authorList>
    </citation>
    <scope>NUCLEOTIDE SEQUENCE</scope>
    <source>
        <strain evidence="1">13766</strain>
    </source>
</reference>
<evidence type="ECO:0000313" key="1">
    <source>
        <dbReference type="EMBL" id="HIS92067.1"/>
    </source>
</evidence>
<name>A0A9D1K5X7_9FIRM</name>
<evidence type="ECO:0000313" key="2">
    <source>
        <dbReference type="Proteomes" id="UP000824140"/>
    </source>
</evidence>
<dbReference type="Proteomes" id="UP000824140">
    <property type="component" value="Unassembled WGS sequence"/>
</dbReference>
<accession>A0A9D1K5X7</accession>